<evidence type="ECO:0000256" key="7">
    <source>
        <dbReference type="ARBA" id="ARBA00039099"/>
    </source>
</evidence>
<keyword evidence="5 9" id="KW-0819">tRNA processing</keyword>
<comment type="similarity">
    <text evidence="9">Belongs to the class I-like SAM-binding methyltransferase superfamily. Trm1 family.</text>
</comment>
<dbReference type="Gene3D" id="3.40.50.150">
    <property type="entry name" value="Vaccinia Virus protein VP39"/>
    <property type="match status" value="1"/>
</dbReference>
<dbReference type="InterPro" id="IPR029063">
    <property type="entry name" value="SAM-dependent_MTases_sf"/>
</dbReference>
<comment type="catalytic activity">
    <reaction evidence="8 9">
        <text>guanosine(26) in tRNA + 2 S-adenosyl-L-methionine = N(2)-dimethylguanosine(26) in tRNA + 2 S-adenosyl-L-homocysteine + 2 H(+)</text>
        <dbReference type="Rhea" id="RHEA:43140"/>
        <dbReference type="Rhea" id="RHEA-COMP:10359"/>
        <dbReference type="Rhea" id="RHEA-COMP:10360"/>
        <dbReference type="ChEBI" id="CHEBI:15378"/>
        <dbReference type="ChEBI" id="CHEBI:57856"/>
        <dbReference type="ChEBI" id="CHEBI:59789"/>
        <dbReference type="ChEBI" id="CHEBI:74269"/>
        <dbReference type="ChEBI" id="CHEBI:74513"/>
        <dbReference type="EC" id="2.1.1.216"/>
    </reaction>
</comment>
<dbReference type="Gene3D" id="3.30.56.70">
    <property type="entry name" value="N2,N2-dimethylguanosine tRNA methyltransferase, C-terminal domain"/>
    <property type="match status" value="1"/>
</dbReference>
<gene>
    <name evidence="10" type="ORF">DIURU_000398</name>
</gene>
<proteinExistence type="inferred from homology"/>
<dbReference type="PANTHER" id="PTHR10631">
    <property type="entry name" value="N 2 ,N 2 -DIMETHYLGUANOSINE TRNA METHYLTRANSFERASE"/>
    <property type="match status" value="1"/>
</dbReference>
<dbReference type="EMBL" id="SWFT01000019">
    <property type="protein sequence ID" value="KAA8907711.1"/>
    <property type="molecule type" value="Genomic_DNA"/>
</dbReference>
<keyword evidence="6 9" id="KW-0694">RNA-binding</keyword>
<dbReference type="GO" id="GO:0002940">
    <property type="term" value="P:tRNA N2-guanine methylation"/>
    <property type="evidence" value="ECO:0007669"/>
    <property type="project" value="TreeGrafter"/>
</dbReference>
<evidence type="ECO:0000256" key="9">
    <source>
        <dbReference type="PROSITE-ProRule" id="PRU00958"/>
    </source>
</evidence>
<evidence type="ECO:0000313" key="10">
    <source>
        <dbReference type="EMBL" id="KAA8907711.1"/>
    </source>
</evidence>
<name>A0A642UXY0_DIURU</name>
<dbReference type="VEuPathDB" id="FungiDB:DIURU_000398"/>
<dbReference type="Pfam" id="PF02005">
    <property type="entry name" value="TRM"/>
    <property type="match status" value="1"/>
</dbReference>
<evidence type="ECO:0000256" key="1">
    <source>
        <dbReference type="ARBA" id="ARBA00022555"/>
    </source>
</evidence>
<evidence type="ECO:0000256" key="3">
    <source>
        <dbReference type="ARBA" id="ARBA00022679"/>
    </source>
</evidence>
<evidence type="ECO:0000256" key="5">
    <source>
        <dbReference type="ARBA" id="ARBA00022694"/>
    </source>
</evidence>
<evidence type="ECO:0000256" key="8">
    <source>
        <dbReference type="ARBA" id="ARBA00051897"/>
    </source>
</evidence>
<evidence type="ECO:0000313" key="11">
    <source>
        <dbReference type="Proteomes" id="UP000449547"/>
    </source>
</evidence>
<keyword evidence="1 9" id="KW-0820">tRNA-binding</keyword>
<dbReference type="InterPro" id="IPR042296">
    <property type="entry name" value="tRNA_met_Trm1_C"/>
</dbReference>
<dbReference type="GeneID" id="54779051"/>
<keyword evidence="4 9" id="KW-0949">S-adenosyl-L-methionine</keyword>
<reference evidence="10 11" key="1">
    <citation type="submission" date="2019-07" db="EMBL/GenBank/DDBJ databases">
        <title>Genome assembly of two rare yeast pathogens: Diutina rugosa and Trichomonascus ciferrii.</title>
        <authorList>
            <person name="Mixao V."/>
            <person name="Saus E."/>
            <person name="Hansen A."/>
            <person name="Lass-Flor C."/>
            <person name="Gabaldon T."/>
        </authorList>
    </citation>
    <scope>NUCLEOTIDE SEQUENCE [LARGE SCALE GENOMIC DNA]</scope>
    <source>
        <strain evidence="10 11">CBS 613</strain>
    </source>
</reference>
<dbReference type="GO" id="GO:0005634">
    <property type="term" value="C:nucleus"/>
    <property type="evidence" value="ECO:0007669"/>
    <property type="project" value="TreeGrafter"/>
</dbReference>
<dbReference type="GO" id="GO:0000049">
    <property type="term" value="F:tRNA binding"/>
    <property type="evidence" value="ECO:0007669"/>
    <property type="project" value="UniProtKB-UniRule"/>
</dbReference>
<dbReference type="GO" id="GO:0160104">
    <property type="term" value="F:tRNA (guanine(26)-N2)-dimethyltransferase activity"/>
    <property type="evidence" value="ECO:0007669"/>
    <property type="project" value="UniProtKB-UniRule"/>
</dbReference>
<dbReference type="CDD" id="cd02440">
    <property type="entry name" value="AdoMet_MTases"/>
    <property type="match status" value="1"/>
</dbReference>
<dbReference type="Proteomes" id="UP000449547">
    <property type="component" value="Unassembled WGS sequence"/>
</dbReference>
<dbReference type="SUPFAM" id="SSF53335">
    <property type="entry name" value="S-adenosyl-L-methionine-dependent methyltransferases"/>
    <property type="match status" value="1"/>
</dbReference>
<dbReference type="OMA" id="MKCCHEM"/>
<protein>
    <recommendedName>
        <fullName evidence="7 9">tRNA (guanine(26)-N(2))-dimethyltransferase</fullName>
        <ecNumber evidence="7 9">2.1.1.216</ecNumber>
    </recommendedName>
</protein>
<dbReference type="InterPro" id="IPR002905">
    <property type="entry name" value="Trm1"/>
</dbReference>
<dbReference type="PROSITE" id="PS51626">
    <property type="entry name" value="SAM_MT_TRM1"/>
    <property type="match status" value="1"/>
</dbReference>
<keyword evidence="3 9" id="KW-0808">Transferase</keyword>
<dbReference type="FunFam" id="3.30.56.70:FF:000001">
    <property type="entry name" value="tRNA (guanine(26)-N(2))-dimethyltransferase"/>
    <property type="match status" value="1"/>
</dbReference>
<dbReference type="OrthoDB" id="6349953at2759"/>
<dbReference type="EC" id="2.1.1.216" evidence="7 9"/>
<dbReference type="NCBIfam" id="TIGR00308">
    <property type="entry name" value="TRM1"/>
    <property type="match status" value="1"/>
</dbReference>
<dbReference type="PANTHER" id="PTHR10631:SF3">
    <property type="entry name" value="TRNA (GUANINE(26)-N(2))-DIMETHYLTRANSFERASE"/>
    <property type="match status" value="1"/>
</dbReference>
<evidence type="ECO:0000256" key="2">
    <source>
        <dbReference type="ARBA" id="ARBA00022603"/>
    </source>
</evidence>
<accession>A0A642UXY0</accession>
<keyword evidence="2 9" id="KW-0489">Methyltransferase</keyword>
<dbReference type="RefSeq" id="XP_034014717.1">
    <property type="nucleotide sequence ID" value="XM_034156801.1"/>
</dbReference>
<comment type="caution">
    <text evidence="10">The sequence shown here is derived from an EMBL/GenBank/DDBJ whole genome shotgun (WGS) entry which is preliminary data.</text>
</comment>
<evidence type="ECO:0000256" key="6">
    <source>
        <dbReference type="ARBA" id="ARBA00022884"/>
    </source>
</evidence>
<sequence>MRRVARAMEEGFQAIREGRAEILVPSDGSKVFYNKIQCFNRDLSVLGIRAWHEMRQAENASVAKRRRVAKEISILEALSATGLRANRYALEIPHVKKIVANDMLPEAVTSIQRNIDHNKTGDIVSTNLGDAIKFMASTPQKFNVVDLDPYGTASMFVDSAISCLEDNGLLLVTCTDAGVWAGSGYPEKCFSLYGGNNFGAAYSLNDTNHEVGLRLVLGMVSNIAARYGKAIEPLASFSIDYYLRCFIRVSHKPVEVKKLAQQTMVSFGCTGCGHKVNQSFGIQQGPHKCGYPKLNEELPGSNCRFCGGRYTIAGPMWGGPIHSTDYLDKILEVNREADPEVYHTRSRIEGMVTLARSELQDVPFYLNLNTVSSLVKAQPVPMDDFCQAIGNLGYKISLTHAKRNCVKTTAPWRDVLEVTRQWLTKSNANYAKEHANSEKESIQNKVKLITEDPTCSPNLNEQSPGYKVLQYLKQQTDLPTVDFTTENDEAKHVHSLRKLKIVRYQENPEKNWGPMARSDKK</sequence>
<evidence type="ECO:0000256" key="4">
    <source>
        <dbReference type="ARBA" id="ARBA00022691"/>
    </source>
</evidence>
<keyword evidence="11" id="KW-1185">Reference proteome</keyword>
<dbReference type="AlphaFoldDB" id="A0A642UXY0"/>
<dbReference type="FunFam" id="3.40.50.150:FF:000051">
    <property type="entry name" value="tRNA (guanine(26)-N(2))-dimethyltransferase"/>
    <property type="match status" value="1"/>
</dbReference>
<organism evidence="10 11">
    <name type="scientific">Diutina rugosa</name>
    <name type="common">Yeast</name>
    <name type="synonym">Candida rugosa</name>
    <dbReference type="NCBI Taxonomy" id="5481"/>
    <lineage>
        <taxon>Eukaryota</taxon>
        <taxon>Fungi</taxon>
        <taxon>Dikarya</taxon>
        <taxon>Ascomycota</taxon>
        <taxon>Saccharomycotina</taxon>
        <taxon>Pichiomycetes</taxon>
        <taxon>Debaryomycetaceae</taxon>
        <taxon>Diutina</taxon>
    </lineage>
</organism>